<sequence>MIMPWNRSELATVLTLDQCSDLTRALEEAGIDCHVKVVDRTLHSGSRERSGTLFQEHSCQYTIYVLRRELQAAIEATGLTPIG</sequence>
<gene>
    <name evidence="1" type="ORF">H9841_07220</name>
</gene>
<reference evidence="1" key="1">
    <citation type="journal article" date="2021" name="PeerJ">
        <title>Extensive microbial diversity within the chicken gut microbiome revealed by metagenomics and culture.</title>
        <authorList>
            <person name="Gilroy R."/>
            <person name="Ravi A."/>
            <person name="Getino M."/>
            <person name="Pursley I."/>
            <person name="Horton D.L."/>
            <person name="Alikhan N.F."/>
            <person name="Baker D."/>
            <person name="Gharbi K."/>
            <person name="Hall N."/>
            <person name="Watson M."/>
            <person name="Adriaenssens E.M."/>
            <person name="Foster-Nyarko E."/>
            <person name="Jarju S."/>
            <person name="Secka A."/>
            <person name="Antonio M."/>
            <person name="Oren A."/>
            <person name="Chaudhuri R.R."/>
            <person name="La Ragione R."/>
            <person name="Hildebrand F."/>
            <person name="Pallen M.J."/>
        </authorList>
    </citation>
    <scope>NUCLEOTIDE SEQUENCE</scope>
    <source>
        <strain evidence="1">ChiBcec16_6824</strain>
    </source>
</reference>
<evidence type="ECO:0008006" key="3">
    <source>
        <dbReference type="Google" id="ProtNLM"/>
    </source>
</evidence>
<dbReference type="Proteomes" id="UP000823868">
    <property type="component" value="Unassembled WGS sequence"/>
</dbReference>
<protein>
    <recommendedName>
        <fullName evidence="3">DUF2007 domain-containing protein</fullName>
    </recommendedName>
</protein>
<dbReference type="EMBL" id="DXDX01000133">
    <property type="protein sequence ID" value="HIY21670.1"/>
    <property type="molecule type" value="Genomic_DNA"/>
</dbReference>
<dbReference type="AlphaFoldDB" id="A0A9D1Y8W9"/>
<accession>A0A9D1Y8W9</accession>
<organism evidence="1 2">
    <name type="scientific">Candidatus Flavonifractor merdigallinarum</name>
    <dbReference type="NCBI Taxonomy" id="2838589"/>
    <lineage>
        <taxon>Bacteria</taxon>
        <taxon>Bacillati</taxon>
        <taxon>Bacillota</taxon>
        <taxon>Clostridia</taxon>
        <taxon>Eubacteriales</taxon>
        <taxon>Oscillospiraceae</taxon>
        <taxon>Flavonifractor</taxon>
    </lineage>
</organism>
<name>A0A9D1Y8W9_9FIRM</name>
<evidence type="ECO:0000313" key="1">
    <source>
        <dbReference type="EMBL" id="HIY21670.1"/>
    </source>
</evidence>
<comment type="caution">
    <text evidence="1">The sequence shown here is derived from an EMBL/GenBank/DDBJ whole genome shotgun (WGS) entry which is preliminary data.</text>
</comment>
<reference evidence="1" key="2">
    <citation type="submission" date="2021-04" db="EMBL/GenBank/DDBJ databases">
        <authorList>
            <person name="Gilroy R."/>
        </authorList>
    </citation>
    <scope>NUCLEOTIDE SEQUENCE</scope>
    <source>
        <strain evidence="1">ChiBcec16_6824</strain>
    </source>
</reference>
<evidence type="ECO:0000313" key="2">
    <source>
        <dbReference type="Proteomes" id="UP000823868"/>
    </source>
</evidence>
<proteinExistence type="predicted"/>